<dbReference type="OrthoDB" id="107033at2157"/>
<keyword evidence="2" id="KW-1185">Reference proteome</keyword>
<protein>
    <submittedName>
        <fullName evidence="1">Uncharacterized protein</fullName>
    </submittedName>
</protein>
<dbReference type="SUPFAM" id="SSF52540">
    <property type="entry name" value="P-loop containing nucleoside triphosphate hydrolases"/>
    <property type="match status" value="1"/>
</dbReference>
<gene>
    <name evidence="1" type="ORF">GCM10009039_15110</name>
</gene>
<evidence type="ECO:0000313" key="1">
    <source>
        <dbReference type="EMBL" id="GGL57913.1"/>
    </source>
</evidence>
<dbReference type="Proteomes" id="UP000607197">
    <property type="component" value="Unassembled WGS sequence"/>
</dbReference>
<dbReference type="InterPro" id="IPR027417">
    <property type="entry name" value="P-loop_NTPase"/>
</dbReference>
<dbReference type="PANTHER" id="PTHR42957">
    <property type="entry name" value="HELICASE MJ1565-RELATED"/>
    <property type="match status" value="1"/>
</dbReference>
<dbReference type="PANTHER" id="PTHR42957:SF1">
    <property type="entry name" value="HELICASE MJ1565-RELATED"/>
    <property type="match status" value="1"/>
</dbReference>
<evidence type="ECO:0000313" key="2">
    <source>
        <dbReference type="Proteomes" id="UP000607197"/>
    </source>
</evidence>
<comment type="caution">
    <text evidence="1">The sequence shown here is derived from an EMBL/GenBank/DDBJ whole genome shotgun (WGS) entry which is preliminary data.</text>
</comment>
<dbReference type="EMBL" id="BMPG01000002">
    <property type="protein sequence ID" value="GGL57913.1"/>
    <property type="molecule type" value="Genomic_DNA"/>
</dbReference>
<dbReference type="Gene3D" id="3.40.50.300">
    <property type="entry name" value="P-loop containing nucleotide triphosphate hydrolases"/>
    <property type="match status" value="1"/>
</dbReference>
<dbReference type="InterPro" id="IPR008571">
    <property type="entry name" value="HerA-like"/>
</dbReference>
<reference evidence="1" key="2">
    <citation type="submission" date="2020-09" db="EMBL/GenBank/DDBJ databases">
        <authorList>
            <person name="Sun Q."/>
            <person name="Ohkuma M."/>
        </authorList>
    </citation>
    <scope>NUCLEOTIDE SEQUENCE</scope>
    <source>
        <strain evidence="1">JCM 19596</strain>
    </source>
</reference>
<name>A0A830FB87_9EURY</name>
<proteinExistence type="predicted"/>
<dbReference type="AlphaFoldDB" id="A0A830FB87"/>
<dbReference type="RefSeq" id="WP_188977536.1">
    <property type="nucleotide sequence ID" value="NZ_BMPG01000002.1"/>
</dbReference>
<reference evidence="1" key="1">
    <citation type="journal article" date="2014" name="Int. J. Syst. Evol. Microbiol.">
        <title>Complete genome sequence of Corynebacterium casei LMG S-19264T (=DSM 44701T), isolated from a smear-ripened cheese.</title>
        <authorList>
            <consortium name="US DOE Joint Genome Institute (JGI-PGF)"/>
            <person name="Walter F."/>
            <person name="Albersmeier A."/>
            <person name="Kalinowski J."/>
            <person name="Ruckert C."/>
        </authorList>
    </citation>
    <scope>NUCLEOTIDE SEQUENCE</scope>
    <source>
        <strain evidence="1">JCM 19596</strain>
    </source>
</reference>
<organism evidence="1 2">
    <name type="scientific">Halocalculus aciditolerans</name>
    <dbReference type="NCBI Taxonomy" id="1383812"/>
    <lineage>
        <taxon>Archaea</taxon>
        <taxon>Methanobacteriati</taxon>
        <taxon>Methanobacteriota</taxon>
        <taxon>Stenosarchaea group</taxon>
        <taxon>Halobacteria</taxon>
        <taxon>Halobacteriales</taxon>
        <taxon>Halobacteriaceae</taxon>
        <taxon>Halocalculus</taxon>
    </lineage>
</organism>
<accession>A0A830FB87</accession>
<sequence length="275" mass="30528">MHLALASATGTGKSYTGQAVTEFNLRDDEDGFGDSDREYDGVVALDYCDEFRGLVKAGMAKHWLVGERELSWSAEQWATFLKRNPSVILAKHELSDEQWREVCDTVIAGIRLLDLDLLLVVDEAHTVAPQATKLLPNIRWLAQTGRKRGISAIWITQKLSEIDKVVISQATAWLMGGFKEENDLNKLSGVLDYDEDVHKLGGHSVPSIAGRDELLPADGEARSVRVHREGDQTVGMEFVFSDDEGTTARLNTQDWNPKAPHYAREGNKISIPGIE</sequence>